<sequence length="83" mass="9358">MAGVNLATVQQLLGHKTLKMTMRYRQLSQQHLQEAVALLSMWISAEVQEQIGTALSRGLSKVERLLYVQPLRIPNAKSRAPFL</sequence>
<keyword evidence="1" id="KW-0233">DNA recombination</keyword>
<proteinExistence type="predicted"/>
<comment type="caution">
    <text evidence="3">The sequence shown here is derived from an EMBL/GenBank/DDBJ whole genome shotgun (WGS) entry which is preliminary data.</text>
</comment>
<evidence type="ECO:0000313" key="3">
    <source>
        <dbReference type="EMBL" id="TET45195.1"/>
    </source>
</evidence>
<dbReference type="GO" id="GO:0006310">
    <property type="term" value="P:DNA recombination"/>
    <property type="evidence" value="ECO:0007669"/>
    <property type="project" value="UniProtKB-KW"/>
</dbReference>
<dbReference type="Proteomes" id="UP000315525">
    <property type="component" value="Unassembled WGS sequence"/>
</dbReference>
<dbReference type="Gene3D" id="1.10.443.10">
    <property type="entry name" value="Intergrase catalytic core"/>
    <property type="match status" value="1"/>
</dbReference>
<name>A0A523URU2_UNCT6</name>
<dbReference type="InterPro" id="IPR011010">
    <property type="entry name" value="DNA_brk_join_enz"/>
</dbReference>
<dbReference type="InterPro" id="IPR002104">
    <property type="entry name" value="Integrase_catalytic"/>
</dbReference>
<dbReference type="SUPFAM" id="SSF56349">
    <property type="entry name" value="DNA breaking-rejoining enzymes"/>
    <property type="match status" value="1"/>
</dbReference>
<feature type="domain" description="Tyr recombinase" evidence="2">
    <location>
        <begin position="1"/>
        <end position="37"/>
    </location>
</feature>
<reference evidence="3 4" key="1">
    <citation type="submission" date="2019-03" db="EMBL/GenBank/DDBJ databases">
        <title>Metabolic potential of uncultured bacteria and archaea associated with petroleum seepage in deep-sea sediments.</title>
        <authorList>
            <person name="Dong X."/>
            <person name="Hubert C."/>
        </authorList>
    </citation>
    <scope>NUCLEOTIDE SEQUENCE [LARGE SCALE GENOMIC DNA]</scope>
    <source>
        <strain evidence="3">E44_bin18</strain>
    </source>
</reference>
<accession>A0A523URU2</accession>
<evidence type="ECO:0000259" key="2">
    <source>
        <dbReference type="PROSITE" id="PS51898"/>
    </source>
</evidence>
<dbReference type="GO" id="GO:0003677">
    <property type="term" value="F:DNA binding"/>
    <property type="evidence" value="ECO:0007669"/>
    <property type="project" value="InterPro"/>
</dbReference>
<protein>
    <recommendedName>
        <fullName evidence="2">Tyr recombinase domain-containing protein</fullName>
    </recommendedName>
</protein>
<dbReference type="AlphaFoldDB" id="A0A523URU2"/>
<organism evidence="3 4">
    <name type="scientific">candidate division TA06 bacterium</name>
    <dbReference type="NCBI Taxonomy" id="2250710"/>
    <lineage>
        <taxon>Bacteria</taxon>
        <taxon>Bacteria division TA06</taxon>
    </lineage>
</organism>
<dbReference type="EMBL" id="SOJN01000092">
    <property type="protein sequence ID" value="TET45195.1"/>
    <property type="molecule type" value="Genomic_DNA"/>
</dbReference>
<evidence type="ECO:0000256" key="1">
    <source>
        <dbReference type="ARBA" id="ARBA00023172"/>
    </source>
</evidence>
<evidence type="ECO:0000313" key="4">
    <source>
        <dbReference type="Proteomes" id="UP000315525"/>
    </source>
</evidence>
<gene>
    <name evidence="3" type="ORF">E3J62_08080</name>
</gene>
<dbReference type="GO" id="GO:0015074">
    <property type="term" value="P:DNA integration"/>
    <property type="evidence" value="ECO:0007669"/>
    <property type="project" value="InterPro"/>
</dbReference>
<dbReference type="InterPro" id="IPR013762">
    <property type="entry name" value="Integrase-like_cat_sf"/>
</dbReference>
<dbReference type="PROSITE" id="PS51898">
    <property type="entry name" value="TYR_RECOMBINASE"/>
    <property type="match status" value="1"/>
</dbReference>